<organism evidence="1 2">
    <name type="scientific">Acorus calamus</name>
    <name type="common">Sweet flag</name>
    <dbReference type="NCBI Taxonomy" id="4465"/>
    <lineage>
        <taxon>Eukaryota</taxon>
        <taxon>Viridiplantae</taxon>
        <taxon>Streptophyta</taxon>
        <taxon>Embryophyta</taxon>
        <taxon>Tracheophyta</taxon>
        <taxon>Spermatophyta</taxon>
        <taxon>Magnoliopsida</taxon>
        <taxon>Liliopsida</taxon>
        <taxon>Acoraceae</taxon>
        <taxon>Acorus</taxon>
    </lineage>
</organism>
<dbReference type="Proteomes" id="UP001180020">
    <property type="component" value="Unassembled WGS sequence"/>
</dbReference>
<dbReference type="AlphaFoldDB" id="A0AAV9DF09"/>
<sequence length="193" mass="22068">MNTGLPKVSEITQEQDDEAVDVEVMKERIRKIITHQRSLYASSLSSSFSSAASTSTTSVSSKNSSLFELMKGGTTLRRLFDMEHTPLKAYFEVYSGSPVVKPIYLWGSDVEEEVTNQMSWASVKAFKASEEDDGVGYTERAEKKQRRLKRKRSFRRLPGFGIWMCKGFRVRLRLRRLRNERSGFVGFKTESLS</sequence>
<reference evidence="1" key="2">
    <citation type="submission" date="2023-06" db="EMBL/GenBank/DDBJ databases">
        <authorList>
            <person name="Ma L."/>
            <person name="Liu K.-W."/>
            <person name="Li Z."/>
            <person name="Hsiao Y.-Y."/>
            <person name="Qi Y."/>
            <person name="Fu T."/>
            <person name="Tang G."/>
            <person name="Zhang D."/>
            <person name="Sun W.-H."/>
            <person name="Liu D.-K."/>
            <person name="Li Y."/>
            <person name="Chen G.-Z."/>
            <person name="Liu X.-D."/>
            <person name="Liao X.-Y."/>
            <person name="Jiang Y.-T."/>
            <person name="Yu X."/>
            <person name="Hao Y."/>
            <person name="Huang J."/>
            <person name="Zhao X.-W."/>
            <person name="Ke S."/>
            <person name="Chen Y.-Y."/>
            <person name="Wu W.-L."/>
            <person name="Hsu J.-L."/>
            <person name="Lin Y.-F."/>
            <person name="Huang M.-D."/>
            <person name="Li C.-Y."/>
            <person name="Huang L."/>
            <person name="Wang Z.-W."/>
            <person name="Zhao X."/>
            <person name="Zhong W.-Y."/>
            <person name="Peng D.-H."/>
            <person name="Ahmad S."/>
            <person name="Lan S."/>
            <person name="Zhang J.-S."/>
            <person name="Tsai W.-C."/>
            <person name="Van De Peer Y."/>
            <person name="Liu Z.-J."/>
        </authorList>
    </citation>
    <scope>NUCLEOTIDE SEQUENCE</scope>
    <source>
        <strain evidence="1">CP</strain>
        <tissue evidence="1">Leaves</tissue>
    </source>
</reference>
<reference evidence="1" key="1">
    <citation type="journal article" date="2023" name="Nat. Commun.">
        <title>Diploid and tetraploid genomes of Acorus and the evolution of monocots.</title>
        <authorList>
            <person name="Ma L."/>
            <person name="Liu K.W."/>
            <person name="Li Z."/>
            <person name="Hsiao Y.Y."/>
            <person name="Qi Y."/>
            <person name="Fu T."/>
            <person name="Tang G.D."/>
            <person name="Zhang D."/>
            <person name="Sun W.H."/>
            <person name="Liu D.K."/>
            <person name="Li Y."/>
            <person name="Chen G.Z."/>
            <person name="Liu X.D."/>
            <person name="Liao X.Y."/>
            <person name="Jiang Y.T."/>
            <person name="Yu X."/>
            <person name="Hao Y."/>
            <person name="Huang J."/>
            <person name="Zhao X.W."/>
            <person name="Ke S."/>
            <person name="Chen Y.Y."/>
            <person name="Wu W.L."/>
            <person name="Hsu J.L."/>
            <person name="Lin Y.F."/>
            <person name="Huang M.D."/>
            <person name="Li C.Y."/>
            <person name="Huang L."/>
            <person name="Wang Z.W."/>
            <person name="Zhao X."/>
            <person name="Zhong W.Y."/>
            <person name="Peng D.H."/>
            <person name="Ahmad S."/>
            <person name="Lan S."/>
            <person name="Zhang J.S."/>
            <person name="Tsai W.C."/>
            <person name="Van de Peer Y."/>
            <person name="Liu Z.J."/>
        </authorList>
    </citation>
    <scope>NUCLEOTIDE SEQUENCE</scope>
    <source>
        <strain evidence="1">CP</strain>
    </source>
</reference>
<evidence type="ECO:0000313" key="1">
    <source>
        <dbReference type="EMBL" id="KAK1299504.1"/>
    </source>
</evidence>
<comment type="caution">
    <text evidence="1">The sequence shown here is derived from an EMBL/GenBank/DDBJ whole genome shotgun (WGS) entry which is preliminary data.</text>
</comment>
<protein>
    <submittedName>
        <fullName evidence="1">Uncharacterized protein</fullName>
    </submittedName>
</protein>
<evidence type="ECO:0000313" key="2">
    <source>
        <dbReference type="Proteomes" id="UP001180020"/>
    </source>
</evidence>
<keyword evidence="2" id="KW-1185">Reference proteome</keyword>
<proteinExistence type="predicted"/>
<name>A0AAV9DF09_ACOCL</name>
<accession>A0AAV9DF09</accession>
<dbReference type="EMBL" id="JAUJYO010000014">
    <property type="protein sequence ID" value="KAK1299504.1"/>
    <property type="molecule type" value="Genomic_DNA"/>
</dbReference>
<gene>
    <name evidence="1" type="ORF">QJS10_CPB14g01735</name>
</gene>